<dbReference type="InterPro" id="IPR000307">
    <property type="entry name" value="Ribosomal_bS16"/>
</dbReference>
<evidence type="ECO:0000256" key="3">
    <source>
        <dbReference type="ARBA" id="ARBA00023274"/>
    </source>
</evidence>
<comment type="similarity">
    <text evidence="1">Belongs to the bacterial ribosomal protein bS16 family.</text>
</comment>
<evidence type="ECO:0000313" key="5">
    <source>
        <dbReference type="Proteomes" id="UP000807306"/>
    </source>
</evidence>
<dbReference type="Pfam" id="PF00886">
    <property type="entry name" value="Ribosomal_S16"/>
    <property type="match status" value="1"/>
</dbReference>
<dbReference type="EMBL" id="MU157824">
    <property type="protein sequence ID" value="KAF9535357.1"/>
    <property type="molecule type" value="Genomic_DNA"/>
</dbReference>
<keyword evidence="5" id="KW-1185">Reference proteome</keyword>
<dbReference type="AlphaFoldDB" id="A0A9P6EU99"/>
<comment type="caution">
    <text evidence="4">The sequence shown here is derived from an EMBL/GenBank/DDBJ whole genome shotgun (WGS) entry which is preliminary data.</text>
</comment>
<keyword evidence="3" id="KW-0687">Ribonucleoprotein</keyword>
<evidence type="ECO:0000313" key="4">
    <source>
        <dbReference type="EMBL" id="KAF9535357.1"/>
    </source>
</evidence>
<dbReference type="GO" id="GO:0005763">
    <property type="term" value="C:mitochondrial small ribosomal subunit"/>
    <property type="evidence" value="ECO:0007669"/>
    <property type="project" value="TreeGrafter"/>
</dbReference>
<dbReference type="PANTHER" id="PTHR12919">
    <property type="entry name" value="30S RIBOSOMAL PROTEIN S16"/>
    <property type="match status" value="1"/>
</dbReference>
<dbReference type="InterPro" id="IPR023803">
    <property type="entry name" value="Ribosomal_bS16_dom_sf"/>
</dbReference>
<evidence type="ECO:0000256" key="1">
    <source>
        <dbReference type="ARBA" id="ARBA00006668"/>
    </source>
</evidence>
<dbReference type="Gene3D" id="3.30.1320.10">
    <property type="match status" value="1"/>
</dbReference>
<keyword evidence="2 4" id="KW-0689">Ribosomal protein</keyword>
<dbReference type="NCBIfam" id="TIGR00002">
    <property type="entry name" value="S16"/>
    <property type="match status" value="1"/>
</dbReference>
<proteinExistence type="inferred from homology"/>
<reference evidence="4" key="1">
    <citation type="submission" date="2020-11" db="EMBL/GenBank/DDBJ databases">
        <authorList>
            <consortium name="DOE Joint Genome Institute"/>
            <person name="Ahrendt S."/>
            <person name="Riley R."/>
            <person name="Andreopoulos W."/>
            <person name="Labutti K."/>
            <person name="Pangilinan J."/>
            <person name="Ruiz-Duenas F.J."/>
            <person name="Barrasa J.M."/>
            <person name="Sanchez-Garcia M."/>
            <person name="Camarero S."/>
            <person name="Miyauchi S."/>
            <person name="Serrano A."/>
            <person name="Linde D."/>
            <person name="Babiker R."/>
            <person name="Drula E."/>
            <person name="Ayuso-Fernandez I."/>
            <person name="Pacheco R."/>
            <person name="Padilla G."/>
            <person name="Ferreira P."/>
            <person name="Barriuso J."/>
            <person name="Kellner H."/>
            <person name="Castanera R."/>
            <person name="Alfaro M."/>
            <person name="Ramirez L."/>
            <person name="Pisabarro A.G."/>
            <person name="Kuo A."/>
            <person name="Tritt A."/>
            <person name="Lipzen A."/>
            <person name="He G."/>
            <person name="Yan M."/>
            <person name="Ng V."/>
            <person name="Cullen D."/>
            <person name="Martin F."/>
            <person name="Rosso M.-N."/>
            <person name="Henrissat B."/>
            <person name="Hibbett D."/>
            <person name="Martinez A.T."/>
            <person name="Grigoriev I.V."/>
        </authorList>
    </citation>
    <scope>NUCLEOTIDE SEQUENCE</scope>
    <source>
        <strain evidence="4">CBS 506.95</strain>
    </source>
</reference>
<evidence type="ECO:0000256" key="2">
    <source>
        <dbReference type="ARBA" id="ARBA00022980"/>
    </source>
</evidence>
<dbReference type="GO" id="GO:0003735">
    <property type="term" value="F:structural constituent of ribosome"/>
    <property type="evidence" value="ECO:0007669"/>
    <property type="project" value="InterPro"/>
</dbReference>
<protein>
    <submittedName>
        <fullName evidence="4">Ribosomal protein S16 domain-containing protein</fullName>
    </submittedName>
</protein>
<dbReference type="HAMAP" id="MF_00385">
    <property type="entry name" value="Ribosomal_bS16"/>
    <property type="match status" value="1"/>
</dbReference>
<dbReference type="GO" id="GO:0032543">
    <property type="term" value="P:mitochondrial translation"/>
    <property type="evidence" value="ECO:0007669"/>
    <property type="project" value="TreeGrafter"/>
</dbReference>
<gene>
    <name evidence="4" type="ORF">CPB83DRAFT_732094</name>
</gene>
<feature type="non-terminal residue" evidence="4">
    <location>
        <position position="90"/>
    </location>
</feature>
<organism evidence="4 5">
    <name type="scientific">Crepidotus variabilis</name>
    <dbReference type="NCBI Taxonomy" id="179855"/>
    <lineage>
        <taxon>Eukaryota</taxon>
        <taxon>Fungi</taxon>
        <taxon>Dikarya</taxon>
        <taxon>Basidiomycota</taxon>
        <taxon>Agaricomycotina</taxon>
        <taxon>Agaricomycetes</taxon>
        <taxon>Agaricomycetidae</taxon>
        <taxon>Agaricales</taxon>
        <taxon>Agaricineae</taxon>
        <taxon>Crepidotaceae</taxon>
        <taxon>Crepidotus</taxon>
    </lineage>
</organism>
<dbReference type="PANTHER" id="PTHR12919:SF20">
    <property type="entry name" value="SMALL RIBOSOMAL SUBUNIT PROTEIN BS16M"/>
    <property type="match status" value="1"/>
</dbReference>
<accession>A0A9P6EU99</accession>
<dbReference type="OrthoDB" id="407221at2759"/>
<dbReference type="Proteomes" id="UP000807306">
    <property type="component" value="Unassembled WGS sequence"/>
</dbReference>
<sequence length="90" mass="10203">MPIRLRMSMHGKSHKKIFHIVAIDSKLRRDAKPAELLGVFNPHSEKGEPSRMVRWSVDRLRYWLSVGAVPSKSVAKLLQLGDILNPGSPY</sequence>
<name>A0A9P6EU99_9AGAR</name>
<dbReference type="SUPFAM" id="SSF54565">
    <property type="entry name" value="Ribosomal protein S16"/>
    <property type="match status" value="1"/>
</dbReference>